<feature type="domain" description="Cadherin" evidence="9">
    <location>
        <begin position="69"/>
        <end position="132"/>
    </location>
</feature>
<dbReference type="PANTHER" id="PTHR24026">
    <property type="entry name" value="FAT ATYPICAL CADHERIN-RELATED"/>
    <property type="match status" value="1"/>
</dbReference>
<dbReference type="PROSITE" id="PS50268">
    <property type="entry name" value="CADHERIN_2"/>
    <property type="match status" value="5"/>
</dbReference>
<evidence type="ECO:0000256" key="6">
    <source>
        <dbReference type="ARBA" id="ARBA00023136"/>
    </source>
</evidence>
<organism evidence="10 11">
    <name type="scientific">Scomber scombrus</name>
    <name type="common">Atlantic mackerel</name>
    <name type="synonym">Scomber vernalis</name>
    <dbReference type="NCBI Taxonomy" id="13677"/>
    <lineage>
        <taxon>Eukaryota</taxon>
        <taxon>Metazoa</taxon>
        <taxon>Chordata</taxon>
        <taxon>Craniata</taxon>
        <taxon>Vertebrata</taxon>
        <taxon>Euteleostomi</taxon>
        <taxon>Actinopterygii</taxon>
        <taxon>Neopterygii</taxon>
        <taxon>Teleostei</taxon>
        <taxon>Neoteleostei</taxon>
        <taxon>Acanthomorphata</taxon>
        <taxon>Pelagiaria</taxon>
        <taxon>Scombriformes</taxon>
        <taxon>Scombridae</taxon>
        <taxon>Scomber</taxon>
    </lineage>
</organism>
<dbReference type="GO" id="GO:0005509">
    <property type="term" value="F:calcium ion binding"/>
    <property type="evidence" value="ECO:0007669"/>
    <property type="project" value="UniProtKB-UniRule"/>
</dbReference>
<dbReference type="InterPro" id="IPR015919">
    <property type="entry name" value="Cadherin-like_sf"/>
</dbReference>
<evidence type="ECO:0000259" key="9">
    <source>
        <dbReference type="PROSITE" id="PS50268"/>
    </source>
</evidence>
<dbReference type="GO" id="GO:0005886">
    <property type="term" value="C:plasma membrane"/>
    <property type="evidence" value="ECO:0007669"/>
    <property type="project" value="UniProtKB-SubCell"/>
</dbReference>
<reference evidence="10 11" key="1">
    <citation type="submission" date="2024-01" db="EMBL/GenBank/DDBJ databases">
        <authorList>
            <person name="Alioto T."/>
            <person name="Alioto T."/>
            <person name="Gomez Garrido J."/>
        </authorList>
    </citation>
    <scope>NUCLEOTIDE SEQUENCE [LARGE SCALE GENOMIC DNA]</scope>
</reference>
<feature type="non-terminal residue" evidence="10">
    <location>
        <position position="1"/>
    </location>
</feature>
<dbReference type="Proteomes" id="UP001314229">
    <property type="component" value="Unassembled WGS sequence"/>
</dbReference>
<dbReference type="PROSITE" id="PS00232">
    <property type="entry name" value="CADHERIN_1"/>
    <property type="match status" value="3"/>
</dbReference>
<keyword evidence="10" id="KW-0675">Receptor</keyword>
<comment type="caution">
    <text evidence="10">The sequence shown here is derived from an EMBL/GenBank/DDBJ whole genome shotgun (WGS) entry which is preliminary data.</text>
</comment>
<feature type="domain" description="Cadherin" evidence="9">
    <location>
        <begin position="312"/>
        <end position="431"/>
    </location>
</feature>
<dbReference type="CDD" id="cd11304">
    <property type="entry name" value="Cadherin_repeat"/>
    <property type="match status" value="5"/>
</dbReference>
<dbReference type="SMART" id="SM00112">
    <property type="entry name" value="CA"/>
    <property type="match status" value="1"/>
</dbReference>
<comment type="subcellular location">
    <subcellularLocation>
        <location evidence="1">Membrane</location>
    </subcellularLocation>
</comment>
<feature type="domain" description="Cadherin" evidence="9">
    <location>
        <begin position="713"/>
        <end position="855"/>
    </location>
</feature>
<dbReference type="PANTHER" id="PTHR24026:SF126">
    <property type="entry name" value="PROTOCADHERIN FAT 4"/>
    <property type="match status" value="1"/>
</dbReference>
<evidence type="ECO:0000256" key="5">
    <source>
        <dbReference type="ARBA" id="ARBA00022989"/>
    </source>
</evidence>
<evidence type="ECO:0000256" key="4">
    <source>
        <dbReference type="ARBA" id="ARBA00022837"/>
    </source>
</evidence>
<evidence type="ECO:0000256" key="1">
    <source>
        <dbReference type="ARBA" id="ARBA00004370"/>
    </source>
</evidence>
<feature type="transmembrane region" description="Helical" evidence="8">
    <location>
        <begin position="580"/>
        <end position="600"/>
    </location>
</feature>
<feature type="transmembrane region" description="Helical" evidence="8">
    <location>
        <begin position="537"/>
        <end position="559"/>
    </location>
</feature>
<keyword evidence="6 8" id="KW-0472">Membrane</keyword>
<evidence type="ECO:0000256" key="3">
    <source>
        <dbReference type="ARBA" id="ARBA00022737"/>
    </source>
</evidence>
<dbReference type="Gene3D" id="2.60.40.60">
    <property type="entry name" value="Cadherins"/>
    <property type="match status" value="7"/>
</dbReference>
<gene>
    <name evidence="10" type="ORF">FSCOSCO3_A002478</name>
</gene>
<dbReference type="PRINTS" id="PR00205">
    <property type="entry name" value="CADHERIN"/>
</dbReference>
<evidence type="ECO:0000313" key="10">
    <source>
        <dbReference type="EMBL" id="CAK6982523.1"/>
    </source>
</evidence>
<accession>A0AAV1QEL0</accession>
<feature type="transmembrane region" description="Helical" evidence="8">
    <location>
        <begin position="993"/>
        <end position="1015"/>
    </location>
</feature>
<dbReference type="InterPro" id="IPR020894">
    <property type="entry name" value="Cadherin_CS"/>
</dbReference>
<keyword evidence="3" id="KW-0677">Repeat</keyword>
<keyword evidence="11" id="KW-1185">Reference proteome</keyword>
<sequence>FYEGSSPYLALNSKTGEVSLTSDLADVTEDTTLHLTAMAKDNGQPPLHSTARVMVELRVVSLVDNVTFESSSYSFSLPENEPTGVTVGKVLASSGSTLYSIAYSLKKHTDVFSINTNGAILTKTELDKEKQEWKLQSESAAVTAELTKVFGEDVQFAVEERPKDPDSDNLALIISLSVIMPVVLVVLSIVLFNCYSVDRFSVGFQVWGKHNWADMDTGSLIWTYFFLISVCACAVSGNPLATSVINCDEGGNKEFGPVDEGFSGDVELATGIAAGSVVELVPYIFPDHLEFLELIFTAGETTATVRTKKPLDADVLIDSASTLYYSIMCDGEIEYHHTRMLKITDLNDNSPIFTQKLYSKTVSEDSGGLSDTTTVQINVQDFDNLNPYFLHNLYQAFIPEEKAAQTDDPLKTADAVVSVTVEDINDNAPVFEKSEYSETLLENSPVGTVVLNVTVIDLDQGGFVGTLQIIPESAPFSISSDGTVTVKDSTVLDRETTESFTFQLQSESAAVTAELTKVFGDGVQFAVVEKHESSDNLALAISLGVILPCVIPALIFVLYSVGFQVWGKHNWADMDTGSLIWTYFFLISVCVCAVSGNPIATSVINCNGGGNFEFGPVDEGFSGDVELVTGITAGSGVMLVPYIFPDHLEFLELIFTAGETSATVRTKKPLDADMLIDSNSTLYYSIMCDGEIKYNNTRTLKITDLNDNGPVFPYSFYIEFVSESQPVNTEVHQVKAEDADITPANNMITYSIEPPSETFMMNSSGALILKSHLNYTLVQSYSFTVTAEDNGGRSDTASVSILVLDFDNLSPYFLHNLYQAYIPEEQAAQADDPLKTADAVVSVTVEDINDNAPEFEKSEYSETLLENSPVGTVVLNVTVTDLDQGGFVGTLRIVPETAPFSISSDGTVTVKDSTVLDRETTESFTFQLVNQWLSQAEKSLAPRLNDAGFVGSQRSRKLQSESAAVTAELTKVFGEDVQFAVEERPKDPDSDNLALTISLGVIVPCVIILVVIFVLKRSGSFQNLINFSKKAEDQVMKMDKVKQDRQSNRGQRK</sequence>
<dbReference type="Pfam" id="PF00028">
    <property type="entry name" value="Cadherin"/>
    <property type="match status" value="1"/>
</dbReference>
<feature type="transmembrane region" description="Helical" evidence="8">
    <location>
        <begin position="170"/>
        <end position="192"/>
    </location>
</feature>
<evidence type="ECO:0000256" key="8">
    <source>
        <dbReference type="SAM" id="Phobius"/>
    </source>
</evidence>
<evidence type="ECO:0000256" key="7">
    <source>
        <dbReference type="PROSITE-ProRule" id="PRU00043"/>
    </source>
</evidence>
<evidence type="ECO:0000256" key="2">
    <source>
        <dbReference type="ARBA" id="ARBA00022692"/>
    </source>
</evidence>
<dbReference type="EMBL" id="CAWUFR010001038">
    <property type="protein sequence ID" value="CAK6982523.1"/>
    <property type="molecule type" value="Genomic_DNA"/>
</dbReference>
<proteinExistence type="predicted"/>
<dbReference type="AlphaFoldDB" id="A0AAV1QEL0"/>
<evidence type="ECO:0000313" key="11">
    <source>
        <dbReference type="Proteomes" id="UP001314229"/>
    </source>
</evidence>
<feature type="domain" description="Cadherin" evidence="9">
    <location>
        <begin position="432"/>
        <end position="554"/>
    </location>
</feature>
<keyword evidence="2 8" id="KW-0812">Transmembrane</keyword>
<dbReference type="InterPro" id="IPR002126">
    <property type="entry name" value="Cadherin-like_dom"/>
</dbReference>
<protein>
    <submittedName>
        <fullName evidence="10">Cadherin EGF LAG seven-pass G-type receptor 2-like</fullName>
    </submittedName>
</protein>
<keyword evidence="4 7" id="KW-0106">Calcium</keyword>
<name>A0AAV1QEL0_SCOSC</name>
<feature type="domain" description="Cadherin" evidence="9">
    <location>
        <begin position="856"/>
        <end position="928"/>
    </location>
</feature>
<dbReference type="GO" id="GO:0007156">
    <property type="term" value="P:homophilic cell adhesion via plasma membrane adhesion molecules"/>
    <property type="evidence" value="ECO:0007669"/>
    <property type="project" value="InterPro"/>
</dbReference>
<keyword evidence="5 8" id="KW-1133">Transmembrane helix</keyword>
<dbReference type="GO" id="GO:0009653">
    <property type="term" value="P:anatomical structure morphogenesis"/>
    <property type="evidence" value="ECO:0007669"/>
    <property type="project" value="UniProtKB-ARBA"/>
</dbReference>
<dbReference type="SUPFAM" id="SSF49313">
    <property type="entry name" value="Cadherin-like"/>
    <property type="match status" value="6"/>
</dbReference>